<name>A0A3P3XS46_9SPIR</name>
<protein>
    <submittedName>
        <fullName evidence="1">Uncharacterized protein</fullName>
    </submittedName>
</protein>
<accession>A0A3P3XS46</accession>
<gene>
    <name evidence="1" type="ORF">SPIRO4BDMA_50641</name>
</gene>
<dbReference type="AlphaFoldDB" id="A0A3P3XS46"/>
<reference evidence="1" key="1">
    <citation type="submission" date="2017-02" db="EMBL/GenBank/DDBJ databases">
        <authorList>
            <person name="Regsiter A."/>
            <person name="William W."/>
        </authorList>
    </citation>
    <scope>NUCLEOTIDE SEQUENCE</scope>
    <source>
        <strain evidence="1">BdmA 4</strain>
    </source>
</reference>
<sequence>MTESGNGFIVNSSKRFDDLMEAKHEEEKNCIDDGAPSFGGSPGIAVGAAQDDAYRAVVQRRE</sequence>
<dbReference type="EMBL" id="FWDO01000005">
    <property type="protein sequence ID" value="SLM19126.1"/>
    <property type="molecule type" value="Genomic_DNA"/>
</dbReference>
<proteinExistence type="predicted"/>
<evidence type="ECO:0000313" key="1">
    <source>
        <dbReference type="EMBL" id="SLM19126.1"/>
    </source>
</evidence>
<organism evidence="1">
    <name type="scientific">uncultured spirochete</name>
    <dbReference type="NCBI Taxonomy" id="156406"/>
    <lineage>
        <taxon>Bacteria</taxon>
        <taxon>Pseudomonadati</taxon>
        <taxon>Spirochaetota</taxon>
        <taxon>Spirochaetia</taxon>
        <taxon>Spirochaetales</taxon>
        <taxon>environmental samples</taxon>
    </lineage>
</organism>